<dbReference type="Pfam" id="PF12867">
    <property type="entry name" value="DinB_2"/>
    <property type="match status" value="1"/>
</dbReference>
<reference evidence="2 3" key="1">
    <citation type="journal article" date="2021" name="Int. J. Syst. Evol. Microbiol.">
        <title>Reticulibacter mediterranei gen. nov., sp. nov., within the new family Reticulibacteraceae fam. nov., and Ktedonospora formicarum gen. nov., sp. nov., Ktedonobacter robiniae sp. nov., Dictyobacter formicarum sp. nov. and Dictyobacter arantiisoli sp. nov., belonging to the class Ktedonobacteria.</title>
        <authorList>
            <person name="Yabe S."/>
            <person name="Zheng Y."/>
            <person name="Wang C.M."/>
            <person name="Sakai Y."/>
            <person name="Abe K."/>
            <person name="Yokota A."/>
            <person name="Donadio S."/>
            <person name="Cavaletti L."/>
            <person name="Monciardini P."/>
        </authorList>
    </citation>
    <scope>NUCLEOTIDE SEQUENCE [LARGE SCALE GENOMIC DNA]</scope>
    <source>
        <strain evidence="2 3">SOSP1-30</strain>
    </source>
</reference>
<dbReference type="EMBL" id="BNJG01000002">
    <property type="protein sequence ID" value="GHO57336.1"/>
    <property type="molecule type" value="Genomic_DNA"/>
</dbReference>
<sequence length="164" mass="19075">MIEHPSTLAPFYQGWDVYQQHLVKAIAPLTSEQLALRVAPHLRDIDTLMRHIIGARARWSYYVLQIGDERLRTIGEWDRPTQPVRSAAELVSGLEITWQMLQNALERWTPADLQEILRDVDEDTQDEETFTRQWVIWHLIEHDIHHGGELSFALGVHQIPAIDL</sequence>
<organism evidence="2 3">
    <name type="scientific">Ktedonobacter robiniae</name>
    <dbReference type="NCBI Taxonomy" id="2778365"/>
    <lineage>
        <taxon>Bacteria</taxon>
        <taxon>Bacillati</taxon>
        <taxon>Chloroflexota</taxon>
        <taxon>Ktedonobacteria</taxon>
        <taxon>Ktedonobacterales</taxon>
        <taxon>Ktedonobacteraceae</taxon>
        <taxon>Ktedonobacter</taxon>
    </lineage>
</organism>
<dbReference type="InterPro" id="IPR034660">
    <property type="entry name" value="DinB/YfiT-like"/>
</dbReference>
<dbReference type="InterPro" id="IPR024775">
    <property type="entry name" value="DinB-like"/>
</dbReference>
<comment type="caution">
    <text evidence="2">The sequence shown here is derived from an EMBL/GenBank/DDBJ whole genome shotgun (WGS) entry which is preliminary data.</text>
</comment>
<proteinExistence type="predicted"/>
<feature type="domain" description="DinB-like" evidence="1">
    <location>
        <begin position="19"/>
        <end position="149"/>
    </location>
</feature>
<dbReference type="SUPFAM" id="SSF109854">
    <property type="entry name" value="DinB/YfiT-like putative metalloenzymes"/>
    <property type="match status" value="1"/>
</dbReference>
<gene>
    <name evidence="2" type="ORF">KSB_58110</name>
</gene>
<dbReference type="Proteomes" id="UP000654345">
    <property type="component" value="Unassembled WGS sequence"/>
</dbReference>
<protein>
    <recommendedName>
        <fullName evidence="1">DinB-like domain-containing protein</fullName>
    </recommendedName>
</protein>
<dbReference type="Gene3D" id="1.20.120.450">
    <property type="entry name" value="dinb family like domain"/>
    <property type="match status" value="1"/>
</dbReference>
<evidence type="ECO:0000259" key="1">
    <source>
        <dbReference type="Pfam" id="PF12867"/>
    </source>
</evidence>
<dbReference type="RefSeq" id="WP_201373750.1">
    <property type="nucleotide sequence ID" value="NZ_BNJG01000002.1"/>
</dbReference>
<keyword evidence="3" id="KW-1185">Reference proteome</keyword>
<evidence type="ECO:0000313" key="3">
    <source>
        <dbReference type="Proteomes" id="UP000654345"/>
    </source>
</evidence>
<evidence type="ECO:0000313" key="2">
    <source>
        <dbReference type="EMBL" id="GHO57336.1"/>
    </source>
</evidence>
<name>A0ABQ3UWW7_9CHLR</name>
<accession>A0ABQ3UWW7</accession>